<dbReference type="EMBL" id="JANBPT010000827">
    <property type="protein sequence ID" value="KAJ1912505.1"/>
    <property type="molecule type" value="Genomic_DNA"/>
</dbReference>
<protein>
    <submittedName>
        <fullName evidence="6">Platinum sensitivity protein</fullName>
    </submittedName>
</protein>
<dbReference type="InterPro" id="IPR055236">
    <property type="entry name" value="EVH1_PP4R3"/>
</dbReference>
<dbReference type="GO" id="GO:0006974">
    <property type="term" value="P:DNA damage response"/>
    <property type="evidence" value="ECO:0007669"/>
    <property type="project" value="TreeGrafter"/>
</dbReference>
<sequence>MATHNKSRAKVYEMIDRSIWHDRGTGTCTCVFIDAIQDYSLVVTSESDDSIILSSPVLKDEQYQKQQDTLILWADKSGYDLALSFQDPAGCAEVWERICEIQLQHKHQGRDYPMWLNPGTFEIPEPSMSNLDTILDVLNQATHTQYRRDLVVSCIRRHKFIVRLISVFQACEDLEISIADDALFNHLVEDEVYLPVVGMFEYDPKTPTVRVDHRGYVGNPARFKQVVPLEKADLRRKVHASSRLQYLKDAVLSGTIEDSTQQALCTKIFFINMDIVISLESDHEFLGAVCALVEQADVPESQKDEAVRFIQQLYQLAKPCQQTIRASLYRALNQNGLFAVLDYALDSDRESIQLIACELIMAVLECDRMQLRSYMAAQSRQAQRPLLRTIASQFVCESPPGVQIQCLEILRLLLEVQSPGGGSGAASEIQRDIAEGTGGAPAPPKPSTQSVLDPEMDQLVILFFEVYAERTVRYVNTLDATQVAQMARAPSQVAQVCMLVCDLLSFLVRQHPFRSRLFIMSQNLITKLDLLLTAPVKHVQLAALRLVTACVGTKDNFMMRYLVRQGIIRRVMEVFRKHKYHYNLINSSCFSLFTFIYQQKLRPLIIHIGQNFAEELTTDTDYCDVPRDFMKVYATYFDGPRLLAEGQSLTAPHTPLGSQETCNEGSAVGDGGGLIQRHRLAPSTTTLARRGWGTATVTDDEGAYFDTSDEEDDIAEELGVSLGSGNNIPRTKPPATDHENGEPSNTATEAALTTTSDVGSTSSGTATKRPPRVSDYVSESSDTTTSDDLTDLETEITNGAGASATKPAGSAGFKPLRLVKPDEGEDESGLLTAKAKRPRLRFQLGRISDAIAAKLSGLNRVAPAKSDSPLTAITNEDDAPATDLEPPTFATNAKPVVAHAGSPPALQATAVNIPVSKAPGRPLAASAPADLPTRVSPHCGVVLTRQRSFGHAAALVHTGASVPLLNGLSDANQTPWILSQAATDEPSSITETVTPSSHKRHREEESETACSNSNAPAATDLGSGEESSSDEGSPTHEVASHRLANETTLDPISPSARKKRFTSTPAIPSSPLKAVVEAGNAAVANSTVATPTAAASPSAGSP</sequence>
<reference evidence="6" key="1">
    <citation type="submission" date="2022-07" db="EMBL/GenBank/DDBJ databases">
        <title>Phylogenomic reconstructions and comparative analyses of Kickxellomycotina fungi.</title>
        <authorList>
            <person name="Reynolds N.K."/>
            <person name="Stajich J.E."/>
            <person name="Barry K."/>
            <person name="Grigoriev I.V."/>
            <person name="Crous P."/>
            <person name="Smith M.E."/>
        </authorList>
    </citation>
    <scope>NUCLEOTIDE SEQUENCE</scope>
    <source>
        <strain evidence="6">RSA 861</strain>
    </source>
</reference>
<dbReference type="SUPFAM" id="SSF50729">
    <property type="entry name" value="PH domain-like"/>
    <property type="match status" value="1"/>
</dbReference>
<feature type="region of interest" description="Disordered" evidence="3">
    <location>
        <begin position="863"/>
        <end position="889"/>
    </location>
</feature>
<comment type="subcellular location">
    <subcellularLocation>
        <location evidence="1">Nucleus</location>
    </subcellularLocation>
</comment>
<dbReference type="Pfam" id="PF04802">
    <property type="entry name" value="PP4R3"/>
    <property type="match status" value="1"/>
</dbReference>
<feature type="compositionally biased region" description="Low complexity" evidence="3">
    <location>
        <begin position="1022"/>
        <end position="1032"/>
    </location>
</feature>
<comment type="caution">
    <text evidence="6">The sequence shown here is derived from an EMBL/GenBank/DDBJ whole genome shotgun (WGS) entry which is preliminary data.</text>
</comment>
<feature type="domain" description="PP4R3 EVH1-like" evidence="5">
    <location>
        <begin position="7"/>
        <end position="104"/>
    </location>
</feature>
<dbReference type="PANTHER" id="PTHR23318:SF0">
    <property type="entry name" value="SERINE_THREONINE-PROTEIN PHOSPHATASE 4 REGULATORY SUBUNIT 3"/>
    <property type="match status" value="1"/>
</dbReference>
<dbReference type="InterPro" id="IPR006887">
    <property type="entry name" value="P4R3-like_central_dom"/>
</dbReference>
<accession>A0A9W7ZT35</accession>
<feature type="compositionally biased region" description="Polar residues" evidence="3">
    <location>
        <begin position="742"/>
        <end position="752"/>
    </location>
</feature>
<feature type="compositionally biased region" description="Polar residues" evidence="3">
    <location>
        <begin position="980"/>
        <end position="995"/>
    </location>
</feature>
<feature type="compositionally biased region" description="Low complexity" evidence="3">
    <location>
        <begin position="753"/>
        <end position="787"/>
    </location>
</feature>
<dbReference type="PANTHER" id="PTHR23318">
    <property type="entry name" value="ATP SYNTHASE GAMMA-RELATED"/>
    <property type="match status" value="1"/>
</dbReference>
<dbReference type="GO" id="GO:0030289">
    <property type="term" value="C:protein phosphatase 4 complex"/>
    <property type="evidence" value="ECO:0007669"/>
    <property type="project" value="TreeGrafter"/>
</dbReference>
<dbReference type="Gene3D" id="2.30.29.30">
    <property type="entry name" value="Pleckstrin-homology domain (PH domain)/Phosphotyrosine-binding domain (PTB)"/>
    <property type="match status" value="1"/>
</dbReference>
<feature type="region of interest" description="Disordered" evidence="3">
    <location>
        <begin position="980"/>
        <end position="1072"/>
    </location>
</feature>
<evidence type="ECO:0000259" key="4">
    <source>
        <dbReference type="Pfam" id="PF04802"/>
    </source>
</evidence>
<evidence type="ECO:0000313" key="6">
    <source>
        <dbReference type="EMBL" id="KAJ1912505.1"/>
    </source>
</evidence>
<organism evidence="6 7">
    <name type="scientific">Tieghemiomyces parasiticus</name>
    <dbReference type="NCBI Taxonomy" id="78921"/>
    <lineage>
        <taxon>Eukaryota</taxon>
        <taxon>Fungi</taxon>
        <taxon>Fungi incertae sedis</taxon>
        <taxon>Zoopagomycota</taxon>
        <taxon>Kickxellomycotina</taxon>
        <taxon>Dimargaritomycetes</taxon>
        <taxon>Dimargaritales</taxon>
        <taxon>Dimargaritaceae</taxon>
        <taxon>Tieghemiomyces</taxon>
    </lineage>
</organism>
<gene>
    <name evidence="6" type="primary">PSY2_1</name>
    <name evidence="6" type="ORF">IWQ60_009639</name>
</gene>
<dbReference type="GO" id="GO:0005654">
    <property type="term" value="C:nucleoplasm"/>
    <property type="evidence" value="ECO:0007669"/>
    <property type="project" value="TreeGrafter"/>
</dbReference>
<dbReference type="GO" id="GO:0072542">
    <property type="term" value="F:protein phosphatase activator activity"/>
    <property type="evidence" value="ECO:0007669"/>
    <property type="project" value="TreeGrafter"/>
</dbReference>
<dbReference type="Proteomes" id="UP001150569">
    <property type="component" value="Unassembled WGS sequence"/>
</dbReference>
<dbReference type="InterPro" id="IPR016024">
    <property type="entry name" value="ARM-type_fold"/>
</dbReference>
<proteinExistence type="predicted"/>
<dbReference type="InterPro" id="IPR011993">
    <property type="entry name" value="PH-like_dom_sf"/>
</dbReference>
<evidence type="ECO:0000259" key="5">
    <source>
        <dbReference type="Pfam" id="PF22972"/>
    </source>
</evidence>
<evidence type="ECO:0000256" key="3">
    <source>
        <dbReference type="SAM" id="MobiDB-lite"/>
    </source>
</evidence>
<evidence type="ECO:0000256" key="1">
    <source>
        <dbReference type="ARBA" id="ARBA00004123"/>
    </source>
</evidence>
<dbReference type="Pfam" id="PF22972">
    <property type="entry name" value="EVH1_PP4R3"/>
    <property type="match status" value="1"/>
</dbReference>
<evidence type="ECO:0000313" key="7">
    <source>
        <dbReference type="Proteomes" id="UP001150569"/>
    </source>
</evidence>
<dbReference type="SUPFAM" id="SSF48371">
    <property type="entry name" value="ARM repeat"/>
    <property type="match status" value="1"/>
</dbReference>
<evidence type="ECO:0000256" key="2">
    <source>
        <dbReference type="ARBA" id="ARBA00023242"/>
    </source>
</evidence>
<dbReference type="InterPro" id="IPR051137">
    <property type="entry name" value="PP4R3-like"/>
</dbReference>
<dbReference type="OrthoDB" id="27483at2759"/>
<dbReference type="AlphaFoldDB" id="A0A9W7ZT35"/>
<keyword evidence="7" id="KW-1185">Reference proteome</keyword>
<keyword evidence="2" id="KW-0539">Nucleus</keyword>
<name>A0A9W7ZT35_9FUNG</name>
<feature type="region of interest" description="Disordered" evidence="3">
    <location>
        <begin position="720"/>
        <end position="790"/>
    </location>
</feature>
<feature type="domain" description="Serine/threonine-protein phosphatase 4 regulatory subunit 3-like central" evidence="4">
    <location>
        <begin position="133"/>
        <end position="631"/>
    </location>
</feature>